<dbReference type="GO" id="GO:0003677">
    <property type="term" value="F:DNA binding"/>
    <property type="evidence" value="ECO:0007669"/>
    <property type="project" value="UniProtKB-KW"/>
</dbReference>
<keyword evidence="2" id="KW-0238">DNA-binding</keyword>
<evidence type="ECO:0000259" key="6">
    <source>
        <dbReference type="PROSITE" id="PS51078"/>
    </source>
</evidence>
<dbReference type="Pfam" id="PF09339">
    <property type="entry name" value="HTH_IclR"/>
    <property type="match status" value="1"/>
</dbReference>
<proteinExistence type="predicted"/>
<dbReference type="Gene3D" id="1.10.10.10">
    <property type="entry name" value="Winged helix-like DNA-binding domain superfamily/Winged helix DNA-binding domain"/>
    <property type="match status" value="1"/>
</dbReference>
<comment type="caution">
    <text evidence="7">The sequence shown here is derived from an EMBL/GenBank/DDBJ whole genome shotgun (WGS) entry which is preliminary data.</text>
</comment>
<evidence type="ECO:0000256" key="3">
    <source>
        <dbReference type="ARBA" id="ARBA00023163"/>
    </source>
</evidence>
<feature type="region of interest" description="Disordered" evidence="4">
    <location>
        <begin position="1"/>
        <end position="45"/>
    </location>
</feature>
<dbReference type="Proteomes" id="UP000193553">
    <property type="component" value="Unassembled WGS sequence"/>
</dbReference>
<name>A0A1X3DYR0_9BRAD</name>
<keyword evidence="3" id="KW-0804">Transcription</keyword>
<evidence type="ECO:0000256" key="2">
    <source>
        <dbReference type="ARBA" id="ARBA00023125"/>
    </source>
</evidence>
<dbReference type="PROSITE" id="PS51078">
    <property type="entry name" value="ICLR_ED"/>
    <property type="match status" value="1"/>
</dbReference>
<dbReference type="Gene3D" id="3.30.450.40">
    <property type="match status" value="1"/>
</dbReference>
<dbReference type="PANTHER" id="PTHR30136:SF24">
    <property type="entry name" value="HTH-TYPE TRANSCRIPTIONAL REPRESSOR ALLR"/>
    <property type="match status" value="1"/>
</dbReference>
<dbReference type="SUPFAM" id="SSF55781">
    <property type="entry name" value="GAF domain-like"/>
    <property type="match status" value="1"/>
</dbReference>
<accession>A0A1X3DYR0</accession>
<protein>
    <submittedName>
        <fullName evidence="7">Transcriptional regulator</fullName>
    </submittedName>
</protein>
<organism evidence="7 8">
    <name type="scientific">Bradyrhizobium canariense</name>
    <dbReference type="NCBI Taxonomy" id="255045"/>
    <lineage>
        <taxon>Bacteria</taxon>
        <taxon>Pseudomonadati</taxon>
        <taxon>Pseudomonadota</taxon>
        <taxon>Alphaproteobacteria</taxon>
        <taxon>Hyphomicrobiales</taxon>
        <taxon>Nitrobacteraceae</taxon>
        <taxon>Bradyrhizobium</taxon>
    </lineage>
</organism>
<evidence type="ECO:0000313" key="8">
    <source>
        <dbReference type="Proteomes" id="UP000193553"/>
    </source>
</evidence>
<dbReference type="AlphaFoldDB" id="A0A1X3DYR0"/>
<dbReference type="InterPro" id="IPR036390">
    <property type="entry name" value="WH_DNA-bd_sf"/>
</dbReference>
<dbReference type="FunFam" id="1.10.10.10:FF:001251">
    <property type="entry name" value="Transcriptional regulator"/>
    <property type="match status" value="1"/>
</dbReference>
<dbReference type="InterPro" id="IPR029016">
    <property type="entry name" value="GAF-like_dom_sf"/>
</dbReference>
<dbReference type="PANTHER" id="PTHR30136">
    <property type="entry name" value="HELIX-TURN-HELIX TRANSCRIPTIONAL REGULATOR, ICLR FAMILY"/>
    <property type="match status" value="1"/>
</dbReference>
<dbReference type="InterPro" id="IPR014757">
    <property type="entry name" value="Tscrpt_reg_IclR_C"/>
</dbReference>
<reference evidence="7 8" key="1">
    <citation type="submission" date="2017-03" db="EMBL/GenBank/DDBJ databases">
        <title>Whole genome sequences of fourteen strains of Bradyrhizobium canariense and one strain of Bradyrhizobium japonicum isolated from Lupinus (Papilionoideae: Genisteae) species in Algeria.</title>
        <authorList>
            <person name="Crovadore J."/>
            <person name="Chekireb D."/>
            <person name="Brachmann A."/>
            <person name="Chablais R."/>
            <person name="Cochard B."/>
            <person name="Lefort F."/>
        </authorList>
    </citation>
    <scope>NUCLEOTIDE SEQUENCE [LARGE SCALE GENOMIC DNA]</scope>
    <source>
        <strain evidence="7 8">UBMA195</strain>
    </source>
</reference>
<evidence type="ECO:0000256" key="4">
    <source>
        <dbReference type="SAM" id="MobiDB-lite"/>
    </source>
</evidence>
<feature type="domain" description="HTH iclR-type" evidence="5">
    <location>
        <begin position="46"/>
        <end position="108"/>
    </location>
</feature>
<feature type="domain" description="IclR-ED" evidence="6">
    <location>
        <begin position="109"/>
        <end position="292"/>
    </location>
</feature>
<dbReference type="EMBL" id="NAFI01000177">
    <property type="protein sequence ID" value="OSJ06960.1"/>
    <property type="molecule type" value="Genomic_DNA"/>
</dbReference>
<dbReference type="PROSITE" id="PS51077">
    <property type="entry name" value="HTH_ICLR"/>
    <property type="match status" value="1"/>
</dbReference>
<dbReference type="InterPro" id="IPR050707">
    <property type="entry name" value="HTH_MetabolicPath_Reg"/>
</dbReference>
<gene>
    <name evidence="7" type="ORF">BSZ18_20495</name>
</gene>
<dbReference type="InterPro" id="IPR036388">
    <property type="entry name" value="WH-like_DNA-bd_sf"/>
</dbReference>
<evidence type="ECO:0000256" key="1">
    <source>
        <dbReference type="ARBA" id="ARBA00023015"/>
    </source>
</evidence>
<evidence type="ECO:0000313" key="7">
    <source>
        <dbReference type="EMBL" id="OSJ06960.1"/>
    </source>
</evidence>
<dbReference type="SUPFAM" id="SSF46785">
    <property type="entry name" value="Winged helix' DNA-binding domain"/>
    <property type="match status" value="1"/>
</dbReference>
<dbReference type="InterPro" id="IPR005471">
    <property type="entry name" value="Tscrpt_reg_IclR_N"/>
</dbReference>
<dbReference type="GO" id="GO:0045892">
    <property type="term" value="P:negative regulation of DNA-templated transcription"/>
    <property type="evidence" value="ECO:0007669"/>
    <property type="project" value="TreeGrafter"/>
</dbReference>
<evidence type="ECO:0000259" key="5">
    <source>
        <dbReference type="PROSITE" id="PS51077"/>
    </source>
</evidence>
<dbReference type="OrthoDB" id="9807558at2"/>
<sequence length="298" mass="32695">MPLHLSPRAGRGENSQVAMGRNVIRRKSIEPRSPSAADHDARDGGVQSVDRALSILETLSEDDEGYRLSDLAVRTGLSASTVHRLLATLESRRFVQFDRAESKWHVGVRSFTVGASFARRRNFSAQAIPYLRKLRDLTRETANLAVVDDEFIIVLTRMESREIMRSLTQVGGRVPMVTSGVGKAVLATYSDEDVGAVIRHHGMPRLTEKSIVRPSDLFKELEKIRKQGYALDDEEACMGLRCVAAVVYNACAEPLAAISVSGMTSRLTDQRLLEIGQIVRDVAAELTAALGGAIPTPR</sequence>
<dbReference type="SMART" id="SM00346">
    <property type="entry name" value="HTH_ICLR"/>
    <property type="match status" value="1"/>
</dbReference>
<dbReference type="GO" id="GO:0003700">
    <property type="term" value="F:DNA-binding transcription factor activity"/>
    <property type="evidence" value="ECO:0007669"/>
    <property type="project" value="TreeGrafter"/>
</dbReference>
<keyword evidence="1" id="KW-0805">Transcription regulation</keyword>
<dbReference type="Pfam" id="PF01614">
    <property type="entry name" value="IclR_C"/>
    <property type="match status" value="1"/>
</dbReference>